<feature type="domain" description="Zinc finger/thioredoxin putative" evidence="3">
    <location>
        <begin position="5"/>
        <end position="38"/>
    </location>
</feature>
<evidence type="ECO:0000256" key="1">
    <source>
        <dbReference type="SAM" id="MobiDB-lite"/>
    </source>
</evidence>
<keyword evidence="2" id="KW-0812">Transmembrane</keyword>
<evidence type="ECO:0000313" key="5">
    <source>
        <dbReference type="Proteomes" id="UP000092671"/>
    </source>
</evidence>
<feature type="transmembrane region" description="Helical" evidence="2">
    <location>
        <begin position="227"/>
        <end position="247"/>
    </location>
</feature>
<dbReference type="Pfam" id="PF13717">
    <property type="entry name" value="Zn_ribbon_4"/>
    <property type="match status" value="1"/>
</dbReference>
<dbReference type="InterPro" id="IPR021834">
    <property type="entry name" value="DUF3426"/>
</dbReference>
<organism evidence="4 5">
    <name type="scientific">Moraxella nonliquefaciens</name>
    <dbReference type="NCBI Taxonomy" id="478"/>
    <lineage>
        <taxon>Bacteria</taxon>
        <taxon>Pseudomonadati</taxon>
        <taxon>Pseudomonadota</taxon>
        <taxon>Gammaproteobacteria</taxon>
        <taxon>Moraxellales</taxon>
        <taxon>Moraxellaceae</taxon>
        <taxon>Moraxella</taxon>
    </lineage>
</organism>
<gene>
    <name evidence="4" type="ORF">A9Z60_00750</name>
</gene>
<proteinExistence type="predicted"/>
<evidence type="ECO:0000256" key="2">
    <source>
        <dbReference type="SAM" id="Phobius"/>
    </source>
</evidence>
<feature type="region of interest" description="Disordered" evidence="1">
    <location>
        <begin position="158"/>
        <end position="181"/>
    </location>
</feature>
<accession>A0A1B8PM71</accession>
<comment type="caution">
    <text evidence="4">The sequence shown here is derived from an EMBL/GenBank/DDBJ whole genome shotgun (WGS) entry which is preliminary data.</text>
</comment>
<reference evidence="4 5" key="1">
    <citation type="submission" date="2016-06" db="EMBL/GenBank/DDBJ databases">
        <title>Draft genome of Moraxella nonliquefaciens CCUG 60284.</title>
        <authorList>
            <person name="Salva-Serra F."/>
            <person name="Engstrom-Jakobsson H."/>
            <person name="Thorell K."/>
            <person name="Gonzales-Siles L."/>
            <person name="Karlsson R."/>
            <person name="Boulund F."/>
            <person name="Engstrand L."/>
            <person name="Kristiansson E."/>
            <person name="Moore E."/>
        </authorList>
    </citation>
    <scope>NUCLEOTIDE SEQUENCE [LARGE SCALE GENOMIC DNA]</scope>
    <source>
        <strain evidence="4 5">CCUG 60284</strain>
    </source>
</reference>
<feature type="region of interest" description="Disordered" evidence="1">
    <location>
        <begin position="48"/>
        <end position="82"/>
    </location>
</feature>
<sequence>MSNQTQCPHCQTTYPMPTTKLGDPDARAKCGKCQQVFFLNANLVNSSSAAQTKQPNPTPQATAHKTQTTTDPQEKITPKRTKRTKRTLTEDMIHDDMDGVEENKPKTVLGVSFDNDELENFLKDNINFAPTTAKSTKDELVDDEGDDWAHDLLNDTKPVNTAQTSTTNTKAKTSPIENNTSPIENNVDLTTIIPVATPKPKKPIKKIWSKKPTSQQLATKKSLVSQLLWLLGCLLLIGLLVVQYALFNVDKLAKNPETANFIYTVCNIISCSVPSANLDALSITSSLKNQKDIIIDITNQTNSEQLFPYLLVQLKDSQGVVVADFVADTKDYLSQSQTTLLANQHKRIMLSVSENSAPKVSTVTVTPFYQ</sequence>
<feature type="compositionally biased region" description="Polar residues" evidence="1">
    <location>
        <begin position="48"/>
        <end position="71"/>
    </location>
</feature>
<name>A0A1B8PM71_MORNO</name>
<dbReference type="Gene3D" id="2.30.30.380">
    <property type="entry name" value="Zn-finger domain of Sec23/24"/>
    <property type="match status" value="1"/>
</dbReference>
<dbReference type="EMBL" id="LZDN01000001">
    <property type="protein sequence ID" value="OBX52247.1"/>
    <property type="molecule type" value="Genomic_DNA"/>
</dbReference>
<evidence type="ECO:0000313" key="4">
    <source>
        <dbReference type="EMBL" id="OBX52247.1"/>
    </source>
</evidence>
<dbReference type="InterPro" id="IPR011723">
    <property type="entry name" value="Znf/thioredoxin_put"/>
</dbReference>
<dbReference type="NCBIfam" id="TIGR02098">
    <property type="entry name" value="MJ0042_CXXC"/>
    <property type="match status" value="1"/>
</dbReference>
<dbReference type="RefSeq" id="WP_066890751.1">
    <property type="nucleotide sequence ID" value="NZ_LZDN01000001.1"/>
</dbReference>
<dbReference type="Proteomes" id="UP000092671">
    <property type="component" value="Unassembled WGS sequence"/>
</dbReference>
<dbReference type="Pfam" id="PF11906">
    <property type="entry name" value="DUF3426"/>
    <property type="match status" value="1"/>
</dbReference>
<protein>
    <recommendedName>
        <fullName evidence="3">Zinc finger/thioredoxin putative domain-containing protein</fullName>
    </recommendedName>
</protein>
<keyword evidence="2" id="KW-0472">Membrane</keyword>
<keyword evidence="2" id="KW-1133">Transmembrane helix</keyword>
<dbReference type="OrthoDB" id="5294582at2"/>
<evidence type="ECO:0000259" key="3">
    <source>
        <dbReference type="Pfam" id="PF13717"/>
    </source>
</evidence>
<dbReference type="AlphaFoldDB" id="A0A1B8PM71"/>